<dbReference type="AlphaFoldDB" id="A0A239PXR0"/>
<feature type="signal peptide" evidence="1">
    <location>
        <begin position="1"/>
        <end position="29"/>
    </location>
</feature>
<proteinExistence type="predicted"/>
<sequence>MPGSSHKRARGRAAAAMGAAILLCGPAIAQNYPDRLLWGDTHLHTNLSVDAYFLGNRSADADTAYRFAKGEPVIHPYHRARMQLRTPLDFLAVTDHGELMGVPYRLITLRDERLTRTRLGARLIELVDEGRSEDAFGLFILSINLAGLPEEERPAKVGLLKALSWRVQSLFRPMDRERLATEWLAGDPTLLQDLDQRDLIRTSWAFNIDAAERHNAPGAFTTLIGWEYTPTPDGANLHRIVFTPMNGEKAKTFLPFSSNDSPRPEDLWAWLAETSAALGEDFISIPHNSNISKGRMFARVDSDGRPIDAEYARLRATWEPVAEVTQIKGTSETHPLLSPDDEFAGFEFFNRLIEAREGRQTEPTVTDADYVRGALKTGLEIEAQVGVNPYKLGMIGSTDSHSGLATAEEDNFAGKMAIDSIPENKATGFGQVSGWEMSASGLAAAWARENTREEIAAAFRRREVYGTTGPRIALRFFGGYDFAPEDAAARDIAAVGYAKGVPMGGDLTRAADGRAPSFLVRAVKDPVDANLDRVQIVKGWLGPDGKAREKVFDVAWSPGRERSADGRLAPVGDTVDRASATYENAIGAVELATVWTDPEFDPDARAFYYVRVLQIPTPRNSLYDSVALGAPHPEGYPPAIQERAYSSPIWYTP</sequence>
<evidence type="ECO:0000313" key="2">
    <source>
        <dbReference type="EMBL" id="SNT74813.1"/>
    </source>
</evidence>
<evidence type="ECO:0000313" key="3">
    <source>
        <dbReference type="Proteomes" id="UP000198346"/>
    </source>
</evidence>
<dbReference type="OrthoDB" id="543560at2"/>
<feature type="chain" id="PRO_5012715126" description="DUF3604 domain-containing protein" evidence="1">
    <location>
        <begin position="30"/>
        <end position="653"/>
    </location>
</feature>
<dbReference type="RefSeq" id="WP_089412945.1">
    <property type="nucleotide sequence ID" value="NZ_FZQA01000006.1"/>
</dbReference>
<name>A0A239PXR0_9PROT</name>
<organism evidence="2 3">
    <name type="scientific">Amphiplicatus metriothermophilus</name>
    <dbReference type="NCBI Taxonomy" id="1519374"/>
    <lineage>
        <taxon>Bacteria</taxon>
        <taxon>Pseudomonadati</taxon>
        <taxon>Pseudomonadota</taxon>
        <taxon>Alphaproteobacteria</taxon>
        <taxon>Parvularculales</taxon>
        <taxon>Parvularculaceae</taxon>
        <taxon>Amphiplicatus</taxon>
    </lineage>
</organism>
<dbReference type="EMBL" id="FZQA01000006">
    <property type="protein sequence ID" value="SNT74813.1"/>
    <property type="molecule type" value="Genomic_DNA"/>
</dbReference>
<dbReference type="Pfam" id="PF12228">
    <property type="entry name" value="DUF3604"/>
    <property type="match status" value="1"/>
</dbReference>
<gene>
    <name evidence="2" type="ORF">SAMN06297382_2402</name>
</gene>
<dbReference type="Proteomes" id="UP000198346">
    <property type="component" value="Unassembled WGS sequence"/>
</dbReference>
<protein>
    <recommendedName>
        <fullName evidence="4">DUF3604 domain-containing protein</fullName>
    </recommendedName>
</protein>
<evidence type="ECO:0000256" key="1">
    <source>
        <dbReference type="SAM" id="SignalP"/>
    </source>
</evidence>
<keyword evidence="3" id="KW-1185">Reference proteome</keyword>
<accession>A0A239PXR0</accession>
<dbReference type="InterPro" id="IPR022028">
    <property type="entry name" value="DUF3604"/>
</dbReference>
<keyword evidence="1" id="KW-0732">Signal</keyword>
<dbReference type="Gene3D" id="3.20.20.140">
    <property type="entry name" value="Metal-dependent hydrolases"/>
    <property type="match status" value="1"/>
</dbReference>
<reference evidence="2 3" key="1">
    <citation type="submission" date="2017-07" db="EMBL/GenBank/DDBJ databases">
        <authorList>
            <person name="Sun Z.S."/>
            <person name="Albrecht U."/>
            <person name="Echele G."/>
            <person name="Lee C.C."/>
        </authorList>
    </citation>
    <scope>NUCLEOTIDE SEQUENCE [LARGE SCALE GENOMIC DNA]</scope>
    <source>
        <strain evidence="2 3">CGMCC 1.12710</strain>
    </source>
</reference>
<evidence type="ECO:0008006" key="4">
    <source>
        <dbReference type="Google" id="ProtNLM"/>
    </source>
</evidence>